<accession>A0A327K7H2</accession>
<dbReference type="EMBL" id="WNKV01000005">
    <property type="protein sequence ID" value="MTW16345.1"/>
    <property type="molecule type" value="Genomic_DNA"/>
</dbReference>
<reference evidence="3" key="2">
    <citation type="submission" date="2018-10" db="EMBL/GenBank/DDBJ databases">
        <authorList>
            <person name="Peiro R."/>
            <person name="Begona"/>
            <person name="Cbmso G."/>
            <person name="Lopez M."/>
            <person name="Gonzalez S."/>
            <person name="Sacristan E."/>
            <person name="Castillo E."/>
        </authorList>
    </citation>
    <scope>NUCLEOTIDE SEQUENCE</scope>
    <source>
        <strain evidence="3">Rhod_genome</strain>
    </source>
</reference>
<dbReference type="Proteomes" id="UP000289200">
    <property type="component" value="Unassembled WGS sequence"/>
</dbReference>
<evidence type="ECO:0000259" key="1">
    <source>
        <dbReference type="Pfam" id="PF02036"/>
    </source>
</evidence>
<dbReference type="EMBL" id="UWOC01000190">
    <property type="protein sequence ID" value="VCU11120.1"/>
    <property type="molecule type" value="Genomic_DNA"/>
</dbReference>
<proteinExistence type="predicted"/>
<name>A0A327K7H2_9BRAD</name>
<dbReference type="InterPro" id="IPR003033">
    <property type="entry name" value="SCP2_sterol-bd_dom"/>
</dbReference>
<evidence type="ECO:0000313" key="2">
    <source>
        <dbReference type="EMBL" id="MTW16345.1"/>
    </source>
</evidence>
<dbReference type="SUPFAM" id="SSF55718">
    <property type="entry name" value="SCP-like"/>
    <property type="match status" value="1"/>
</dbReference>
<evidence type="ECO:0000313" key="5">
    <source>
        <dbReference type="Proteomes" id="UP000438991"/>
    </source>
</evidence>
<dbReference type="InterPro" id="IPR036527">
    <property type="entry name" value="SCP2_sterol-bd_dom_sf"/>
</dbReference>
<reference evidence="4" key="1">
    <citation type="submission" date="2018-10" db="EMBL/GenBank/DDBJ databases">
        <authorList>
            <person name="Peiro R."/>
            <person name="Begona"/>
            <person name="Cbmso G."/>
            <person name="Lopez M."/>
            <person name="Gonzalez S."/>
            <person name="Sacristan E."/>
            <person name="Castillo E."/>
        </authorList>
    </citation>
    <scope>NUCLEOTIDE SEQUENCE [LARGE SCALE GENOMIC DNA]</scope>
</reference>
<comment type="caution">
    <text evidence="2">The sequence shown here is derived from an EMBL/GenBank/DDBJ whole genome shotgun (WGS) entry which is preliminary data.</text>
</comment>
<dbReference type="Proteomes" id="UP000438991">
    <property type="component" value="Unassembled WGS sequence"/>
</dbReference>
<evidence type="ECO:0000313" key="3">
    <source>
        <dbReference type="EMBL" id="VCU11120.1"/>
    </source>
</evidence>
<keyword evidence="4" id="KW-1185">Reference proteome</keyword>
<dbReference type="RefSeq" id="WP_111384749.1">
    <property type="nucleotide sequence ID" value="NZ_NPEW01000055.1"/>
</dbReference>
<dbReference type="AlphaFoldDB" id="A0A327K7H2"/>
<organism evidence="2 5">
    <name type="scientific">Rhodoplanes serenus</name>
    <dbReference type="NCBI Taxonomy" id="200615"/>
    <lineage>
        <taxon>Bacteria</taxon>
        <taxon>Pseudomonadati</taxon>
        <taxon>Pseudomonadota</taxon>
        <taxon>Alphaproteobacteria</taxon>
        <taxon>Hyphomicrobiales</taxon>
        <taxon>Nitrobacteraceae</taxon>
        <taxon>Rhodoplanes</taxon>
    </lineage>
</organism>
<gene>
    <name evidence="2" type="ORF">GJ689_08990</name>
    <name evidence="3" type="ORF">RHODGE_RHODGE_04325</name>
</gene>
<evidence type="ECO:0000313" key="4">
    <source>
        <dbReference type="Proteomes" id="UP000289200"/>
    </source>
</evidence>
<feature type="domain" description="SCP2" evidence="1">
    <location>
        <begin position="10"/>
        <end position="96"/>
    </location>
</feature>
<reference evidence="2 5" key="3">
    <citation type="submission" date="2019-11" db="EMBL/GenBank/DDBJ databases">
        <title>Whole-genome sequence of Rhodoplanes serenus DSM 18633, type strain.</title>
        <authorList>
            <person name="Kyndt J.A."/>
            <person name="Meyer T.E."/>
        </authorList>
    </citation>
    <scope>NUCLEOTIDE SEQUENCE [LARGE SCALE GENOMIC DNA]</scope>
    <source>
        <strain evidence="2 5">DSM 18633</strain>
    </source>
</reference>
<sequence>MVEAESRLRDALPRLRRLGAVVRFDLGKDGCWVVDARTPSPVMSTEADEDPACTIKLSAENLIRLMDGKLDPMLGYTMGKIKVSGSMGVAMKLVGAIA</sequence>
<dbReference type="OrthoDB" id="9809312at2"/>
<protein>
    <submittedName>
        <fullName evidence="2">Sterol-binding protein</fullName>
    </submittedName>
</protein>
<dbReference type="Gene3D" id="3.30.1050.10">
    <property type="entry name" value="SCP2 sterol-binding domain"/>
    <property type="match status" value="1"/>
</dbReference>
<dbReference type="Pfam" id="PF02036">
    <property type="entry name" value="SCP2"/>
    <property type="match status" value="1"/>
</dbReference>